<name>A0A2P2KSQ9_RHIMU</name>
<evidence type="ECO:0000256" key="1">
    <source>
        <dbReference type="SAM" id="Phobius"/>
    </source>
</evidence>
<reference evidence="2" key="1">
    <citation type="submission" date="2018-02" db="EMBL/GenBank/DDBJ databases">
        <title>Rhizophora mucronata_Transcriptome.</title>
        <authorList>
            <person name="Meera S.P."/>
            <person name="Sreeshan A."/>
            <person name="Augustine A."/>
        </authorList>
    </citation>
    <scope>NUCLEOTIDE SEQUENCE</scope>
    <source>
        <tissue evidence="2">Leaf</tissue>
    </source>
</reference>
<organism evidence="2">
    <name type="scientific">Rhizophora mucronata</name>
    <name type="common">Asiatic mangrove</name>
    <dbReference type="NCBI Taxonomy" id="61149"/>
    <lineage>
        <taxon>Eukaryota</taxon>
        <taxon>Viridiplantae</taxon>
        <taxon>Streptophyta</taxon>
        <taxon>Embryophyta</taxon>
        <taxon>Tracheophyta</taxon>
        <taxon>Spermatophyta</taxon>
        <taxon>Magnoliopsida</taxon>
        <taxon>eudicotyledons</taxon>
        <taxon>Gunneridae</taxon>
        <taxon>Pentapetalae</taxon>
        <taxon>rosids</taxon>
        <taxon>fabids</taxon>
        <taxon>Malpighiales</taxon>
        <taxon>Rhizophoraceae</taxon>
        <taxon>Rhizophora</taxon>
    </lineage>
</organism>
<proteinExistence type="predicted"/>
<keyword evidence="1" id="KW-0812">Transmembrane</keyword>
<feature type="transmembrane region" description="Helical" evidence="1">
    <location>
        <begin position="28"/>
        <end position="50"/>
    </location>
</feature>
<dbReference type="AlphaFoldDB" id="A0A2P2KSQ9"/>
<protein>
    <submittedName>
        <fullName evidence="2">Uncharacterized protein LOC105134625 isoform X1</fullName>
    </submittedName>
</protein>
<keyword evidence="1" id="KW-0472">Membrane</keyword>
<keyword evidence="1" id="KW-1133">Transmembrane helix</keyword>
<evidence type="ECO:0000313" key="2">
    <source>
        <dbReference type="EMBL" id="MBX08776.1"/>
    </source>
</evidence>
<dbReference type="EMBL" id="GGEC01028292">
    <property type="protein sequence ID" value="MBX08776.1"/>
    <property type="molecule type" value="Transcribed_RNA"/>
</dbReference>
<feature type="transmembrane region" description="Helical" evidence="1">
    <location>
        <begin position="71"/>
        <end position="94"/>
    </location>
</feature>
<sequence length="103" mass="11533">MVAAAQPIPGFRRVKGGKFSNSLTLNRLYPTALISCTVTIIFEKFLFISLSPSFRIGLHYTDWYEYAFSDFLRPIVECSPVCFLALGFGNMVLISPKDDVGPF</sequence>
<accession>A0A2P2KSQ9</accession>